<dbReference type="PANTHER" id="PTHR34047:SF8">
    <property type="entry name" value="PROTEIN YKFC"/>
    <property type="match status" value="1"/>
</dbReference>
<gene>
    <name evidence="2" type="primary">orf593</name>
</gene>
<sequence>MDFQLQKSTPSQKNKSNSFKFASVRRIFVPKPGKPEKRPIGIPNFSEKVVQEAIRMVLEAIYEPVFEKNNVNFGFRQGKSPHDAINSILIKAKAPNYSIEGDIKSAFDEVDHDILIKILSKRISDKRFLNLIYQGLKSGLINEGVFQHTLLGTPQGGIASPILFNIYLNELDEFILKDINKFIDQKNLIEKRSMKQVNPSYSRLIYERKLLNLRLIPIFRKNRSQFTPDEKKEIKLVKKTYKSLMRKQFTFPSYNLKKTLVRIHYTRYADDWIFFTNADYPTCKEILSRISNFLSNHLRLTLSLTKTLLVNIRKKPSNFLGYSLTRHPQIKITSVQVKGKSVFKRTTSVNITAGIDSQRILKRLFINNYCDKDFKPKEKAPWSTLSDIDIVRKYNSVMLGLTNYYAPIVTQKRSLSRYFYILEYSCVKTLAQKFRTTIAKIIKKYGGKMPIKISRLNTKKTYNTKGELVSVSQIIDQVKLYHYFSLMRAIEKREKKNEEAANPSNPNLLNPRVNWRSAYKLTRECNICGSTQDVQSHHIKHVRKGKITGFAQVLNQLNRRQIVCCAECHKKIHNGQYDDINLQAFHDIESIII</sequence>
<protein>
    <recommendedName>
        <fullName evidence="1">Reverse transcriptase domain-containing protein</fullName>
    </recommendedName>
</protein>
<dbReference type="Pfam" id="PF01348">
    <property type="entry name" value="Intron_maturas2"/>
    <property type="match status" value="1"/>
</dbReference>
<dbReference type="GO" id="GO:0006397">
    <property type="term" value="P:mRNA processing"/>
    <property type="evidence" value="ECO:0007669"/>
    <property type="project" value="InterPro"/>
</dbReference>
<dbReference type="CDD" id="cd00085">
    <property type="entry name" value="HNHc"/>
    <property type="match status" value="1"/>
</dbReference>
<dbReference type="InterPro" id="IPR051083">
    <property type="entry name" value="GrpII_Intron_Splice-Mob/Def"/>
</dbReference>
<geneLocation type="chloroplast" evidence="2"/>
<organism evidence="2">
    <name type="scientific">Chlamydomonas nivalis</name>
    <dbReference type="NCBI Taxonomy" id="47906"/>
    <lineage>
        <taxon>Eukaryota</taxon>
        <taxon>Viridiplantae</taxon>
        <taxon>Chlorophyta</taxon>
        <taxon>core chlorophytes</taxon>
        <taxon>Chlorophyceae</taxon>
        <taxon>CS clade</taxon>
        <taxon>Chlamydomonadales</taxon>
        <taxon>Chlamydomonadaceae</taxon>
        <taxon>Chlamydomonas</taxon>
    </lineage>
</organism>
<dbReference type="InterPro" id="IPR003615">
    <property type="entry name" value="HNH_nuc"/>
</dbReference>
<dbReference type="CDD" id="cd01651">
    <property type="entry name" value="RT_G2_intron"/>
    <property type="match status" value="1"/>
</dbReference>
<dbReference type="GO" id="GO:0005739">
    <property type="term" value="C:mitochondrion"/>
    <property type="evidence" value="ECO:0007669"/>
    <property type="project" value="UniProtKB-ARBA"/>
</dbReference>
<keyword evidence="2" id="KW-0934">Plastid</keyword>
<dbReference type="PROSITE" id="PS50878">
    <property type="entry name" value="RT_POL"/>
    <property type="match status" value="1"/>
</dbReference>
<dbReference type="SUPFAM" id="SSF56672">
    <property type="entry name" value="DNA/RNA polymerases"/>
    <property type="match status" value="1"/>
</dbReference>
<dbReference type="InterPro" id="IPR024937">
    <property type="entry name" value="Domain_X"/>
</dbReference>
<evidence type="ECO:0000259" key="1">
    <source>
        <dbReference type="PROSITE" id="PS50878"/>
    </source>
</evidence>
<keyword evidence="2" id="KW-0150">Chloroplast</keyword>
<proteinExistence type="predicted"/>
<name>A0A0S2IBF1_9CHLO</name>
<feature type="domain" description="Reverse transcriptase" evidence="1">
    <location>
        <begin position="10"/>
        <end position="324"/>
    </location>
</feature>
<dbReference type="EMBL" id="KT624633">
    <property type="protein sequence ID" value="ALO20843.1"/>
    <property type="molecule type" value="Genomic_DNA"/>
</dbReference>
<dbReference type="AlphaFoldDB" id="A0A0S2IBF1"/>
<dbReference type="InterPro" id="IPR000477">
    <property type="entry name" value="RT_dom"/>
</dbReference>
<accession>A0A0S2IBF1</accession>
<dbReference type="Pfam" id="PF00078">
    <property type="entry name" value="RVT_1"/>
    <property type="match status" value="1"/>
</dbReference>
<dbReference type="PANTHER" id="PTHR34047">
    <property type="entry name" value="NUCLEAR INTRON MATURASE 1, MITOCHONDRIAL-RELATED"/>
    <property type="match status" value="1"/>
</dbReference>
<evidence type="ECO:0000313" key="2">
    <source>
        <dbReference type="EMBL" id="ALO20843.1"/>
    </source>
</evidence>
<dbReference type="InterPro" id="IPR043502">
    <property type="entry name" value="DNA/RNA_pol_sf"/>
</dbReference>
<reference evidence="2" key="1">
    <citation type="journal article" date="2015" name="BMC Evol. Biol.">
        <title>Chloroplast phylogenomic analysis of chlorophyte green algae identifies a novel lineage sister to the Sphaeropleales (Chlorophyceae).</title>
        <authorList>
            <person name="Lemieux C."/>
            <person name="Vincent A.T."/>
            <person name="Labarre A."/>
            <person name="Otis C."/>
            <person name="Turmel M."/>
        </authorList>
    </citation>
    <scope>NUCLEOTIDE SEQUENCE</scope>
</reference>